<evidence type="ECO:0000313" key="2">
    <source>
        <dbReference type="Proteomes" id="UP000001064"/>
    </source>
</evidence>
<dbReference type="GeneID" id="10506915"/>
<dbReference type="VEuPathDB" id="AmoebaDB:DICPUDRAFT_159541"/>
<name>F1A4D7_DICPU</name>
<dbReference type="AlphaFoldDB" id="F1A4D7"/>
<keyword evidence="2" id="KW-1185">Reference proteome</keyword>
<dbReference type="InParanoid" id="F1A4D7"/>
<reference evidence="2" key="1">
    <citation type="journal article" date="2011" name="Genome Biol.">
        <title>Comparative genomics of the social amoebae Dictyostelium discoideum and Dictyostelium purpureum.</title>
        <authorList>
            <consortium name="US DOE Joint Genome Institute (JGI-PGF)"/>
            <person name="Sucgang R."/>
            <person name="Kuo A."/>
            <person name="Tian X."/>
            <person name="Salerno W."/>
            <person name="Parikh A."/>
            <person name="Feasley C.L."/>
            <person name="Dalin E."/>
            <person name="Tu H."/>
            <person name="Huang E."/>
            <person name="Barry K."/>
            <person name="Lindquist E."/>
            <person name="Shapiro H."/>
            <person name="Bruce D."/>
            <person name="Schmutz J."/>
            <person name="Salamov A."/>
            <person name="Fey P."/>
            <person name="Gaudet P."/>
            <person name="Anjard C."/>
            <person name="Babu M.M."/>
            <person name="Basu S."/>
            <person name="Bushmanova Y."/>
            <person name="van der Wel H."/>
            <person name="Katoh-Kurasawa M."/>
            <person name="Dinh C."/>
            <person name="Coutinho P.M."/>
            <person name="Saito T."/>
            <person name="Elias M."/>
            <person name="Schaap P."/>
            <person name="Kay R.R."/>
            <person name="Henrissat B."/>
            <person name="Eichinger L."/>
            <person name="Rivero F."/>
            <person name="Putnam N.H."/>
            <person name="West C.M."/>
            <person name="Loomis W.F."/>
            <person name="Chisholm R.L."/>
            <person name="Shaulsky G."/>
            <person name="Strassmann J.E."/>
            <person name="Queller D.C."/>
            <person name="Kuspa A."/>
            <person name="Grigoriev I.V."/>
        </authorList>
    </citation>
    <scope>NUCLEOTIDE SEQUENCE [LARGE SCALE GENOMIC DNA]</scope>
    <source>
        <strain evidence="2">QSDP1</strain>
    </source>
</reference>
<dbReference type="EMBL" id="GL871514">
    <property type="protein sequence ID" value="EGC28942.1"/>
    <property type="molecule type" value="Genomic_DNA"/>
</dbReference>
<sequence>MKIQEYQVSRLVWYIDGYRYQVGPLGICIMRFTKLSRKFKAIKYEDSSVKYQGCNQSNGGKIVVGSSDGKSIVRDCPTNSNEIRLGKY</sequence>
<proteinExistence type="predicted"/>
<protein>
    <submittedName>
        <fullName evidence="1">Uncharacterized protein</fullName>
    </submittedName>
</protein>
<organism evidence="1 2">
    <name type="scientific">Dictyostelium purpureum</name>
    <name type="common">Slime mold</name>
    <dbReference type="NCBI Taxonomy" id="5786"/>
    <lineage>
        <taxon>Eukaryota</taxon>
        <taxon>Amoebozoa</taxon>
        <taxon>Evosea</taxon>
        <taxon>Eumycetozoa</taxon>
        <taxon>Dictyostelia</taxon>
        <taxon>Dictyosteliales</taxon>
        <taxon>Dictyosteliaceae</taxon>
        <taxon>Dictyostelium</taxon>
    </lineage>
</organism>
<dbReference type="Proteomes" id="UP000001064">
    <property type="component" value="Unassembled WGS sequence"/>
</dbReference>
<dbReference type="KEGG" id="dpp:DICPUDRAFT_159541"/>
<accession>F1A4D7</accession>
<dbReference type="RefSeq" id="XP_003294533.1">
    <property type="nucleotide sequence ID" value="XM_003294485.1"/>
</dbReference>
<evidence type="ECO:0000313" key="1">
    <source>
        <dbReference type="EMBL" id="EGC28942.1"/>
    </source>
</evidence>
<gene>
    <name evidence="1" type="ORF">DICPUDRAFT_159541</name>
</gene>